<keyword evidence="1" id="KW-0175">Coiled coil</keyword>
<dbReference type="AlphaFoldDB" id="A0AAD7V450"/>
<dbReference type="GeneID" id="83213144"/>
<dbReference type="EMBL" id="JARTCD010000023">
    <property type="protein sequence ID" value="KAJ8658692.1"/>
    <property type="molecule type" value="Genomic_DNA"/>
</dbReference>
<dbReference type="Proteomes" id="UP001234581">
    <property type="component" value="Unassembled WGS sequence"/>
</dbReference>
<dbReference type="GO" id="GO:0046983">
    <property type="term" value="F:protein dimerization activity"/>
    <property type="evidence" value="ECO:0007669"/>
    <property type="project" value="InterPro"/>
</dbReference>
<feature type="coiled-coil region" evidence="1">
    <location>
        <begin position="80"/>
        <end position="127"/>
    </location>
</feature>
<evidence type="ECO:0000313" key="3">
    <source>
        <dbReference type="Proteomes" id="UP001234581"/>
    </source>
</evidence>
<gene>
    <name evidence="2" type="ORF">O0I10_005732</name>
</gene>
<accession>A0AAD7V450</accession>
<dbReference type="RefSeq" id="XP_058343605.1">
    <property type="nucleotide sequence ID" value="XM_058485770.1"/>
</dbReference>
<keyword evidence="3" id="KW-1185">Reference proteome</keyword>
<sequence>MSSASSVSSSVYNSSDFAYWEQLDHENAHKFDLQDLKGVTKDVKKSQVQQAIFHRGLFRLEALMPPDRKSKAKPTKQMVLDDAGDYIEYLKERNEELEAKLEALLKNKEADARVKQLEKELGRLQLFHDDVVEVVDKNRIIKFETNKKSK</sequence>
<comment type="caution">
    <text evidence="2">The sequence shown here is derived from an EMBL/GenBank/DDBJ whole genome shotgun (WGS) entry which is preliminary data.</text>
</comment>
<evidence type="ECO:0000313" key="2">
    <source>
        <dbReference type="EMBL" id="KAJ8658692.1"/>
    </source>
</evidence>
<protein>
    <submittedName>
        <fullName evidence="2">Uncharacterized protein</fullName>
    </submittedName>
</protein>
<proteinExistence type="predicted"/>
<dbReference type="SUPFAM" id="SSF47459">
    <property type="entry name" value="HLH, helix-loop-helix DNA-binding domain"/>
    <property type="match status" value="1"/>
</dbReference>
<name>A0AAD7V450_9FUNG</name>
<dbReference type="Gene3D" id="4.10.280.10">
    <property type="entry name" value="Helix-loop-helix DNA-binding domain"/>
    <property type="match status" value="1"/>
</dbReference>
<evidence type="ECO:0000256" key="1">
    <source>
        <dbReference type="SAM" id="Coils"/>
    </source>
</evidence>
<reference evidence="2 3" key="1">
    <citation type="submission" date="2023-03" db="EMBL/GenBank/DDBJ databases">
        <title>Genome sequence of Lichtheimia ornata CBS 291.66.</title>
        <authorList>
            <person name="Mohabir J.T."/>
            <person name="Shea T.P."/>
            <person name="Kurbessoian T."/>
            <person name="Berby B."/>
            <person name="Fontaine J."/>
            <person name="Livny J."/>
            <person name="Gnirke A."/>
            <person name="Stajich J.E."/>
            <person name="Cuomo C.A."/>
        </authorList>
    </citation>
    <scope>NUCLEOTIDE SEQUENCE [LARGE SCALE GENOMIC DNA]</scope>
    <source>
        <strain evidence="2">CBS 291.66</strain>
    </source>
</reference>
<dbReference type="InterPro" id="IPR036638">
    <property type="entry name" value="HLH_DNA-bd_sf"/>
</dbReference>
<organism evidence="2 3">
    <name type="scientific">Lichtheimia ornata</name>
    <dbReference type="NCBI Taxonomy" id="688661"/>
    <lineage>
        <taxon>Eukaryota</taxon>
        <taxon>Fungi</taxon>
        <taxon>Fungi incertae sedis</taxon>
        <taxon>Mucoromycota</taxon>
        <taxon>Mucoromycotina</taxon>
        <taxon>Mucoromycetes</taxon>
        <taxon>Mucorales</taxon>
        <taxon>Lichtheimiaceae</taxon>
        <taxon>Lichtheimia</taxon>
    </lineage>
</organism>